<dbReference type="EMBL" id="NWUF01000050">
    <property type="protein sequence ID" value="PCE39713.1"/>
    <property type="molecule type" value="Genomic_DNA"/>
</dbReference>
<reference evidence="1 2" key="1">
    <citation type="submission" date="2017-09" db="EMBL/GenBank/DDBJ databases">
        <title>The Catabolism of 3,6-Dichlorosalicylic acid is Initiated by the Cytochrome P450 Monooxygenase DsmABC in Rhizorhabdus dicambivorans Ndbn-20.</title>
        <authorList>
            <person name="Na L."/>
        </authorList>
    </citation>
    <scope>NUCLEOTIDE SEQUENCE [LARGE SCALE GENOMIC DNA]</scope>
    <source>
        <strain evidence="1 2">Ndbn-20m</strain>
    </source>
</reference>
<dbReference type="KEGG" id="rdi:CMV14_08170"/>
<comment type="caution">
    <text evidence="1">The sequence shown here is derived from an EMBL/GenBank/DDBJ whole genome shotgun (WGS) entry which is preliminary data.</text>
</comment>
<keyword evidence="2" id="KW-1185">Reference proteome</keyword>
<gene>
    <name evidence="1" type="ORF">COO09_24065</name>
</gene>
<evidence type="ECO:0008006" key="3">
    <source>
        <dbReference type="Google" id="ProtNLM"/>
    </source>
</evidence>
<organism evidence="1 2">
    <name type="scientific">Rhizorhabdus dicambivorans</name>
    <dbReference type="NCBI Taxonomy" id="1850238"/>
    <lineage>
        <taxon>Bacteria</taxon>
        <taxon>Pseudomonadati</taxon>
        <taxon>Pseudomonadota</taxon>
        <taxon>Alphaproteobacteria</taxon>
        <taxon>Sphingomonadales</taxon>
        <taxon>Sphingomonadaceae</taxon>
        <taxon>Rhizorhabdus</taxon>
    </lineage>
</organism>
<accession>A0A2A4FMT5</accession>
<dbReference type="Proteomes" id="UP000218934">
    <property type="component" value="Unassembled WGS sequence"/>
</dbReference>
<sequence length="152" mass="17001">MYEVDMTAALRHHMMEERSMSVTSGAYQLEFDPERQLLVVRMTGLWDSSTVRSYRTALVAQISSLKAGGRFPATIGALVDLREQAILPKDTAEAMQEVTENEWPTSNPAAVILSPSKIQKSQTGRMSVRLQNIAFFTEEQEALAWLKGYFAA</sequence>
<evidence type="ECO:0000313" key="1">
    <source>
        <dbReference type="EMBL" id="PCE39713.1"/>
    </source>
</evidence>
<proteinExistence type="predicted"/>
<name>A0A2A4FMT5_9SPHN</name>
<protein>
    <recommendedName>
        <fullName evidence="3">STAS/SEC14 domain-containing protein</fullName>
    </recommendedName>
</protein>
<evidence type="ECO:0000313" key="2">
    <source>
        <dbReference type="Proteomes" id="UP000218934"/>
    </source>
</evidence>
<dbReference type="AlphaFoldDB" id="A0A2A4FMT5"/>